<sequence>MLGSFQKSSLRIEVDASEATIRESLLYPHHVQQWLWPVQFSSGLPQQFNVGLKFTSSLGPVTIKHYVDVAESNCLRFLLSGGIDGFHEWYWGEGWVQSRLEGVSVLPLNLGQTVNLTQLRGFLLTKKPQSAD</sequence>
<dbReference type="RefSeq" id="WP_006625575.1">
    <property type="nucleotide sequence ID" value="NZ_FO818640.1"/>
</dbReference>
<proteinExistence type="predicted"/>
<gene>
    <name evidence="1" type="ORF">ARTHRO_30522</name>
</gene>
<reference evidence="1 2" key="1">
    <citation type="submission" date="2014-02" db="EMBL/GenBank/DDBJ databases">
        <authorList>
            <person name="Genoscope - CEA"/>
        </authorList>
    </citation>
    <scope>NUCLEOTIDE SEQUENCE [LARGE SCALE GENOMIC DNA]</scope>
    <source>
        <strain evidence="1 2">PCC 8005</strain>
    </source>
</reference>
<evidence type="ECO:0000313" key="2">
    <source>
        <dbReference type="Proteomes" id="UP000032946"/>
    </source>
</evidence>
<evidence type="ECO:0000313" key="1">
    <source>
        <dbReference type="EMBL" id="CDM95254.1"/>
    </source>
</evidence>
<organism evidence="1 2">
    <name type="scientific">Limnospira indica PCC 8005</name>
    <dbReference type="NCBI Taxonomy" id="376219"/>
    <lineage>
        <taxon>Bacteria</taxon>
        <taxon>Bacillati</taxon>
        <taxon>Cyanobacteriota</taxon>
        <taxon>Cyanophyceae</taxon>
        <taxon>Oscillatoriophycideae</taxon>
        <taxon>Oscillatoriales</taxon>
        <taxon>Sirenicapillariaceae</taxon>
        <taxon>Limnospira</taxon>
    </lineage>
</organism>
<name>A0A9P1NYL9_9CYAN</name>
<keyword evidence="2" id="KW-1185">Reference proteome</keyword>
<dbReference type="AlphaFoldDB" id="A0A9P1NYL9"/>
<accession>A0A9P1NYL9</accession>
<protein>
    <submittedName>
        <fullName evidence="1">Uncharacterized protein</fullName>
    </submittedName>
</protein>
<dbReference type="EMBL" id="FO818640">
    <property type="protein sequence ID" value="CDM95254.1"/>
    <property type="molecule type" value="Genomic_DNA"/>
</dbReference>
<dbReference type="Proteomes" id="UP000032946">
    <property type="component" value="Chromosome"/>
</dbReference>